<sequence>MTTVATVRTCSETGLRLLPDAGEQTFRVAKPKYGPLSAPLRSGRSARRRWGRYDSYGRTLYLASDEETAFAEVLSVFKRRLGAADPVEKDAAALGLTREEFLEIAAAEWQESSCMGIGAVPRQWRTERRMFRVETAGSGTWIDVEHPDSIAAIEPRVEGVLARHGIRALTTAVLRGDDRIVTTAIALSLRRITVDDGSVPQGIHFGSKWGGGWCRAVWLPGDEDEWSTDLRSLSGEDILATDEHLIRASERFRVRVF</sequence>
<organism evidence="2 3">
    <name type="scientific">Rathayibacter festucae DSM 15932</name>
    <dbReference type="NCBI Taxonomy" id="1328866"/>
    <lineage>
        <taxon>Bacteria</taxon>
        <taxon>Bacillati</taxon>
        <taxon>Actinomycetota</taxon>
        <taxon>Actinomycetes</taxon>
        <taxon>Micrococcales</taxon>
        <taxon>Microbacteriaceae</taxon>
        <taxon>Rathayibacter</taxon>
    </lineage>
</organism>
<evidence type="ECO:0000259" key="1">
    <source>
        <dbReference type="Pfam" id="PF08808"/>
    </source>
</evidence>
<dbReference type="KEGG" id="rfs:C1I64_16810"/>
<evidence type="ECO:0000313" key="3">
    <source>
        <dbReference type="Proteomes" id="UP000285317"/>
    </source>
</evidence>
<dbReference type="EMBL" id="CP028137">
    <property type="protein sequence ID" value="AZZ53532.1"/>
    <property type="molecule type" value="Genomic_DNA"/>
</dbReference>
<dbReference type="Proteomes" id="UP000285317">
    <property type="component" value="Chromosome"/>
</dbReference>
<dbReference type="InterPro" id="IPR014914">
    <property type="entry name" value="RES_dom"/>
</dbReference>
<proteinExistence type="predicted"/>
<gene>
    <name evidence="2" type="ORF">C1I64_16810</name>
</gene>
<reference evidence="3" key="1">
    <citation type="submission" date="2018-03" db="EMBL/GenBank/DDBJ databases">
        <title>Bacteriophage NCPPB3778 and a type I-E CRISPR drive the evolution of the US Biological Select Agent, Rathayibacter toxicus.</title>
        <authorList>
            <person name="Davis E.W.II."/>
            <person name="Tabima J.F."/>
            <person name="Weisberg A.J."/>
            <person name="Dantas Lopes L."/>
            <person name="Wiseman M.S."/>
            <person name="Wiseman M.S."/>
            <person name="Pupko T."/>
            <person name="Belcher M.S."/>
            <person name="Sechler A.J."/>
            <person name="Tancos M.A."/>
            <person name="Schroeder B.K."/>
            <person name="Murray T.D."/>
            <person name="Luster D.G."/>
            <person name="Schneider W.L."/>
            <person name="Rogers E."/>
            <person name="Andreote F.D."/>
            <person name="Grunwald N.J."/>
            <person name="Putnam M.L."/>
            <person name="Chang J.H."/>
        </authorList>
    </citation>
    <scope>NUCLEOTIDE SEQUENCE [LARGE SCALE GENOMIC DNA]</scope>
    <source>
        <strain evidence="3">DSM 15932</strain>
    </source>
</reference>
<name>A0A3Q9V0L6_9MICO</name>
<dbReference type="AlphaFoldDB" id="A0A3Q9V0L6"/>
<protein>
    <recommendedName>
        <fullName evidence="1">RES domain-containing protein</fullName>
    </recommendedName>
</protein>
<dbReference type="Pfam" id="PF08808">
    <property type="entry name" value="RES"/>
    <property type="match status" value="1"/>
</dbReference>
<accession>A0A3Q9V0L6</accession>
<feature type="domain" description="RES" evidence="1">
    <location>
        <begin position="26"/>
        <end position="105"/>
    </location>
</feature>
<evidence type="ECO:0000313" key="2">
    <source>
        <dbReference type="EMBL" id="AZZ53532.1"/>
    </source>
</evidence>